<evidence type="ECO:0000313" key="1">
    <source>
        <dbReference type="EMBL" id="GEU53387.1"/>
    </source>
</evidence>
<name>A0A6L2KXY1_TANCI</name>
<accession>A0A6L2KXY1</accession>
<dbReference type="AlphaFoldDB" id="A0A6L2KXY1"/>
<organism evidence="1">
    <name type="scientific">Tanacetum cinerariifolium</name>
    <name type="common">Dalmatian daisy</name>
    <name type="synonym">Chrysanthemum cinerariifolium</name>
    <dbReference type="NCBI Taxonomy" id="118510"/>
    <lineage>
        <taxon>Eukaryota</taxon>
        <taxon>Viridiplantae</taxon>
        <taxon>Streptophyta</taxon>
        <taxon>Embryophyta</taxon>
        <taxon>Tracheophyta</taxon>
        <taxon>Spermatophyta</taxon>
        <taxon>Magnoliopsida</taxon>
        <taxon>eudicotyledons</taxon>
        <taxon>Gunneridae</taxon>
        <taxon>Pentapetalae</taxon>
        <taxon>asterids</taxon>
        <taxon>campanulids</taxon>
        <taxon>Asterales</taxon>
        <taxon>Asteraceae</taxon>
        <taxon>Asteroideae</taxon>
        <taxon>Anthemideae</taxon>
        <taxon>Anthemidinae</taxon>
        <taxon>Tanacetum</taxon>
    </lineage>
</organism>
<protein>
    <submittedName>
        <fullName evidence="1">Uncharacterized protein</fullName>
    </submittedName>
</protein>
<reference evidence="1" key="1">
    <citation type="journal article" date="2019" name="Sci. Rep.">
        <title>Draft genome of Tanacetum cinerariifolium, the natural source of mosquito coil.</title>
        <authorList>
            <person name="Yamashiro T."/>
            <person name="Shiraishi A."/>
            <person name="Satake H."/>
            <person name="Nakayama K."/>
        </authorList>
    </citation>
    <scope>NUCLEOTIDE SEQUENCE</scope>
</reference>
<dbReference type="EMBL" id="BKCJ010003165">
    <property type="protein sequence ID" value="GEU53387.1"/>
    <property type="molecule type" value="Genomic_DNA"/>
</dbReference>
<sequence length="152" mass="17851">MMGQQVSNPLVEMMLVVVDEHQVFEVRFVAEQKVKVVDDTESDWLKMIDKLCINLDWVHGHSNRMYVIYQLCKPQAIRVNCLSRKHFKILSLDESISPDFDLFCDHEEYLEEEVAKTMAETTEQYMRKTQADYGSGVVRPKIEEKDNFELKS</sequence>
<proteinExistence type="predicted"/>
<gene>
    <name evidence="1" type="ORF">Tci_025365</name>
</gene>
<comment type="caution">
    <text evidence="1">The sequence shown here is derived from an EMBL/GenBank/DDBJ whole genome shotgun (WGS) entry which is preliminary data.</text>
</comment>